<dbReference type="VEuPathDB" id="VectorBase:CSON000344"/>
<proteinExistence type="predicted"/>
<evidence type="ECO:0000256" key="1">
    <source>
        <dbReference type="SAM" id="MobiDB-lite"/>
    </source>
</evidence>
<feature type="signal peptide" evidence="2">
    <location>
        <begin position="1"/>
        <end position="26"/>
    </location>
</feature>
<organism evidence="3">
    <name type="scientific">Culicoides sonorensis</name>
    <name type="common">Biting midge</name>
    <dbReference type="NCBI Taxonomy" id="179676"/>
    <lineage>
        <taxon>Eukaryota</taxon>
        <taxon>Metazoa</taxon>
        <taxon>Ecdysozoa</taxon>
        <taxon>Arthropoda</taxon>
        <taxon>Hexapoda</taxon>
        <taxon>Insecta</taxon>
        <taxon>Pterygota</taxon>
        <taxon>Neoptera</taxon>
        <taxon>Endopterygota</taxon>
        <taxon>Diptera</taxon>
        <taxon>Nematocera</taxon>
        <taxon>Chironomoidea</taxon>
        <taxon>Ceratopogonidae</taxon>
        <taxon>Ceratopogoninae</taxon>
        <taxon>Culicoides</taxon>
        <taxon>Monoculicoides</taxon>
    </lineage>
</organism>
<evidence type="ECO:0000313" key="3">
    <source>
        <dbReference type="EMBL" id="SSX28670.1"/>
    </source>
</evidence>
<sequence length="119" mass="13243">MISLNKIILISVAIILVFVFLSQTEARATNHNDLHLNNPKHINDLRHVRVKRAPQNPITTIRPNVTTLTTTRSSAVEDIEDEEDDSSESGQGFGHTLLNIAKFMITQVRILLSAIMSGN</sequence>
<evidence type="ECO:0000256" key="2">
    <source>
        <dbReference type="SAM" id="SignalP"/>
    </source>
</evidence>
<protein>
    <submittedName>
        <fullName evidence="3">CSON000344 protein</fullName>
    </submittedName>
</protein>
<feature type="chain" id="PRO_5016290904" evidence="2">
    <location>
        <begin position="27"/>
        <end position="119"/>
    </location>
</feature>
<accession>A0A336MFG6</accession>
<dbReference type="EMBL" id="UFQT01001061">
    <property type="protein sequence ID" value="SSX28670.1"/>
    <property type="molecule type" value="Genomic_DNA"/>
</dbReference>
<feature type="compositionally biased region" description="Acidic residues" evidence="1">
    <location>
        <begin position="77"/>
        <end position="87"/>
    </location>
</feature>
<reference evidence="3" key="1">
    <citation type="submission" date="2018-07" db="EMBL/GenBank/DDBJ databases">
        <authorList>
            <person name="Quirk P.G."/>
            <person name="Krulwich T.A."/>
        </authorList>
    </citation>
    <scope>NUCLEOTIDE SEQUENCE</scope>
</reference>
<feature type="region of interest" description="Disordered" evidence="1">
    <location>
        <begin position="72"/>
        <end position="92"/>
    </location>
</feature>
<gene>
    <name evidence="3" type="primary">CSON000344</name>
</gene>
<keyword evidence="2" id="KW-0732">Signal</keyword>
<name>A0A336MFG6_CULSO</name>
<dbReference type="AlphaFoldDB" id="A0A336MFG6"/>